<dbReference type="PANTHER" id="PTHR46211">
    <property type="entry name" value="GLYCEROPHOSPHORYL DIESTER PHOSPHODIESTERASE"/>
    <property type="match status" value="1"/>
</dbReference>
<dbReference type="InterPro" id="IPR030395">
    <property type="entry name" value="GP_PDE_dom"/>
</dbReference>
<reference evidence="2 3" key="1">
    <citation type="submission" date="2018-11" db="EMBL/GenBank/DDBJ databases">
        <title>Flavobacterium sp. nov., YIM 102701-2 draft genome.</title>
        <authorList>
            <person name="Li G."/>
            <person name="Jiang Y."/>
        </authorList>
    </citation>
    <scope>NUCLEOTIDE SEQUENCE [LARGE SCALE GENOMIC DNA]</scope>
    <source>
        <strain evidence="2 3">YIM 102701-2</strain>
    </source>
</reference>
<dbReference type="OrthoDB" id="9809583at2"/>
<dbReference type="Pfam" id="PF03009">
    <property type="entry name" value="GDPD"/>
    <property type="match status" value="1"/>
</dbReference>
<dbReference type="EMBL" id="RQVQ01000019">
    <property type="protein sequence ID" value="RRJ90135.1"/>
    <property type="molecule type" value="Genomic_DNA"/>
</dbReference>
<gene>
    <name evidence="2" type="ORF">EG240_09705</name>
</gene>
<name>A0A3P3W4V8_9FLAO</name>
<dbReference type="SUPFAM" id="SSF51695">
    <property type="entry name" value="PLC-like phosphodiesterases"/>
    <property type="match status" value="1"/>
</dbReference>
<protein>
    <submittedName>
        <fullName evidence="2">Glycerophosphodiester phosphodiesterase</fullName>
    </submittedName>
</protein>
<dbReference type="PANTHER" id="PTHR46211:SF1">
    <property type="entry name" value="GLYCEROPHOSPHODIESTER PHOSPHODIESTERASE, CYTOPLASMIC"/>
    <property type="match status" value="1"/>
</dbReference>
<dbReference type="Proteomes" id="UP000275719">
    <property type="component" value="Unassembled WGS sequence"/>
</dbReference>
<organism evidence="2 3">
    <name type="scientific">Paenimyroides tangerinum</name>
    <dbReference type="NCBI Taxonomy" id="2488728"/>
    <lineage>
        <taxon>Bacteria</taxon>
        <taxon>Pseudomonadati</taxon>
        <taxon>Bacteroidota</taxon>
        <taxon>Flavobacteriia</taxon>
        <taxon>Flavobacteriales</taxon>
        <taxon>Flavobacteriaceae</taxon>
        <taxon>Paenimyroides</taxon>
    </lineage>
</organism>
<dbReference type="AlphaFoldDB" id="A0A3P3W4V8"/>
<comment type="caution">
    <text evidence="2">The sequence shown here is derived from an EMBL/GenBank/DDBJ whole genome shotgun (WGS) entry which is preliminary data.</text>
</comment>
<dbReference type="InterPro" id="IPR017946">
    <property type="entry name" value="PLC-like_Pdiesterase_TIM-brl"/>
</dbReference>
<dbReference type="PROSITE" id="PS51704">
    <property type="entry name" value="GP_PDE"/>
    <property type="match status" value="1"/>
</dbReference>
<dbReference type="Gene3D" id="3.20.20.190">
    <property type="entry name" value="Phosphatidylinositol (PI) phosphodiesterase"/>
    <property type="match status" value="1"/>
</dbReference>
<evidence type="ECO:0000313" key="3">
    <source>
        <dbReference type="Proteomes" id="UP000275719"/>
    </source>
</evidence>
<keyword evidence="3" id="KW-1185">Reference proteome</keyword>
<evidence type="ECO:0000259" key="1">
    <source>
        <dbReference type="PROSITE" id="PS51704"/>
    </source>
</evidence>
<accession>A0A3P3W4V8</accession>
<sequence>MNSLVSKTTFILLTLIQFNCMAQIKNPVIAHRGAWKEFNLPQNSIASLKKAIELKCFGTEFDVHLTKDAKMVVTHDHDFYGLDIETHTYEELNSRKHPNGEKLPTVEEYLAEGLKQTKTKLIFEIKTSNVSISRTYLMIDLIKDYLEDKNLENQIEFILFSFDASIYIKKQLPNYKISYLEGDKTPQEIKQVGLDGIDYNHKVYKENKNYLKDARKLGLITNSWTVNKEDLFLKLLDEKIDVITTDYPAKFLEIYSDLKP</sequence>
<dbReference type="GO" id="GO:0006629">
    <property type="term" value="P:lipid metabolic process"/>
    <property type="evidence" value="ECO:0007669"/>
    <property type="project" value="InterPro"/>
</dbReference>
<feature type="domain" description="GP-PDE" evidence="1">
    <location>
        <begin position="26"/>
        <end position="255"/>
    </location>
</feature>
<dbReference type="RefSeq" id="WP_125019202.1">
    <property type="nucleotide sequence ID" value="NZ_RQVQ01000019.1"/>
</dbReference>
<proteinExistence type="predicted"/>
<evidence type="ECO:0000313" key="2">
    <source>
        <dbReference type="EMBL" id="RRJ90135.1"/>
    </source>
</evidence>
<dbReference type="GO" id="GO:0008081">
    <property type="term" value="F:phosphoric diester hydrolase activity"/>
    <property type="evidence" value="ECO:0007669"/>
    <property type="project" value="InterPro"/>
</dbReference>